<keyword evidence="4" id="KW-0238">DNA-binding</keyword>
<feature type="domain" description="RNA polymerase sigma-70 region 2" evidence="6">
    <location>
        <begin position="46"/>
        <end position="110"/>
    </location>
</feature>
<name>A0ABZ2LX29_9BACT</name>
<dbReference type="Gene3D" id="1.10.1740.10">
    <property type="match status" value="1"/>
</dbReference>
<dbReference type="Proteomes" id="UP001370348">
    <property type="component" value="Chromosome"/>
</dbReference>
<dbReference type="InterPro" id="IPR007627">
    <property type="entry name" value="RNA_pol_sigma70_r2"/>
</dbReference>
<dbReference type="InterPro" id="IPR039425">
    <property type="entry name" value="RNA_pol_sigma-70-like"/>
</dbReference>
<dbReference type="Gene3D" id="1.10.10.10">
    <property type="entry name" value="Winged helix-like DNA-binding domain superfamily/Winged helix DNA-binding domain"/>
    <property type="match status" value="1"/>
</dbReference>
<dbReference type="InterPro" id="IPR013324">
    <property type="entry name" value="RNA_pol_sigma_r3/r4-like"/>
</dbReference>
<evidence type="ECO:0000313" key="8">
    <source>
        <dbReference type="EMBL" id="WXB14311.1"/>
    </source>
</evidence>
<evidence type="ECO:0000313" key="9">
    <source>
        <dbReference type="Proteomes" id="UP001370348"/>
    </source>
</evidence>
<feature type="domain" description="RNA polymerase sigma factor 70 region 4 type 2" evidence="7">
    <location>
        <begin position="143"/>
        <end position="194"/>
    </location>
</feature>
<keyword evidence="9" id="KW-1185">Reference proteome</keyword>
<sequence length="204" mass="22662">MMRVGTYQSAQVDLSLATHQDRPEDPDAADVARLKRGEPSALADVYMRYHARLRAFAYRFLGDDSVAEDLVHDVFVALPASIARFRGEGSLEGLLFSIAVNCSRHHVRSAIRRRSAMSKLAVIPQKDSDDPERDTSRRELASILQHALDQLSHDHRATFVLSEVEGRPAAEVATILGTAEATVRTRVFYAKRKLRELLSAGGHT</sequence>
<evidence type="ECO:0000256" key="3">
    <source>
        <dbReference type="ARBA" id="ARBA00023082"/>
    </source>
</evidence>
<evidence type="ECO:0000256" key="4">
    <source>
        <dbReference type="ARBA" id="ARBA00023125"/>
    </source>
</evidence>
<dbReference type="SUPFAM" id="SSF88659">
    <property type="entry name" value="Sigma3 and sigma4 domains of RNA polymerase sigma factors"/>
    <property type="match status" value="1"/>
</dbReference>
<evidence type="ECO:0000256" key="5">
    <source>
        <dbReference type="ARBA" id="ARBA00023163"/>
    </source>
</evidence>
<dbReference type="EMBL" id="CP089984">
    <property type="protein sequence ID" value="WXB14311.1"/>
    <property type="molecule type" value="Genomic_DNA"/>
</dbReference>
<dbReference type="InterPro" id="IPR013249">
    <property type="entry name" value="RNA_pol_sigma70_r4_t2"/>
</dbReference>
<dbReference type="NCBIfam" id="TIGR02937">
    <property type="entry name" value="sigma70-ECF"/>
    <property type="match status" value="1"/>
</dbReference>
<organism evidence="8 9">
    <name type="scientific">Pendulispora albinea</name>
    <dbReference type="NCBI Taxonomy" id="2741071"/>
    <lineage>
        <taxon>Bacteria</taxon>
        <taxon>Pseudomonadati</taxon>
        <taxon>Myxococcota</taxon>
        <taxon>Myxococcia</taxon>
        <taxon>Myxococcales</taxon>
        <taxon>Sorangiineae</taxon>
        <taxon>Pendulisporaceae</taxon>
        <taxon>Pendulispora</taxon>
    </lineage>
</organism>
<accession>A0ABZ2LX29</accession>
<dbReference type="InterPro" id="IPR014284">
    <property type="entry name" value="RNA_pol_sigma-70_dom"/>
</dbReference>
<dbReference type="SUPFAM" id="SSF88946">
    <property type="entry name" value="Sigma2 domain of RNA polymerase sigma factors"/>
    <property type="match status" value="1"/>
</dbReference>
<reference evidence="8 9" key="1">
    <citation type="submission" date="2021-12" db="EMBL/GenBank/DDBJ databases">
        <title>Discovery of the Pendulisporaceae a myxobacterial family with distinct sporulation behavior and unique specialized metabolism.</title>
        <authorList>
            <person name="Garcia R."/>
            <person name="Popoff A."/>
            <person name="Bader C.D."/>
            <person name="Loehr J."/>
            <person name="Walesch S."/>
            <person name="Walt C."/>
            <person name="Boldt J."/>
            <person name="Bunk B."/>
            <person name="Haeckl F.J.F.P.J."/>
            <person name="Gunesch A.P."/>
            <person name="Birkelbach J."/>
            <person name="Nuebel U."/>
            <person name="Pietschmann T."/>
            <person name="Bach T."/>
            <person name="Mueller R."/>
        </authorList>
    </citation>
    <scope>NUCLEOTIDE SEQUENCE [LARGE SCALE GENOMIC DNA]</scope>
    <source>
        <strain evidence="8 9">MSr11954</strain>
    </source>
</reference>
<comment type="similarity">
    <text evidence="1">Belongs to the sigma-70 factor family. ECF subfamily.</text>
</comment>
<dbReference type="InterPro" id="IPR036388">
    <property type="entry name" value="WH-like_DNA-bd_sf"/>
</dbReference>
<dbReference type="Pfam" id="PF08281">
    <property type="entry name" value="Sigma70_r4_2"/>
    <property type="match status" value="1"/>
</dbReference>
<evidence type="ECO:0000256" key="2">
    <source>
        <dbReference type="ARBA" id="ARBA00023015"/>
    </source>
</evidence>
<evidence type="ECO:0000259" key="6">
    <source>
        <dbReference type="Pfam" id="PF04542"/>
    </source>
</evidence>
<gene>
    <name evidence="8" type="ORF">LZC94_41610</name>
</gene>
<proteinExistence type="inferred from homology"/>
<keyword evidence="2" id="KW-0805">Transcription regulation</keyword>
<evidence type="ECO:0000259" key="7">
    <source>
        <dbReference type="Pfam" id="PF08281"/>
    </source>
</evidence>
<dbReference type="RefSeq" id="WP_394823931.1">
    <property type="nucleotide sequence ID" value="NZ_CP089984.1"/>
</dbReference>
<evidence type="ECO:0000256" key="1">
    <source>
        <dbReference type="ARBA" id="ARBA00010641"/>
    </source>
</evidence>
<dbReference type="PANTHER" id="PTHR43133:SF8">
    <property type="entry name" value="RNA POLYMERASE SIGMA FACTOR HI_1459-RELATED"/>
    <property type="match status" value="1"/>
</dbReference>
<dbReference type="CDD" id="cd06171">
    <property type="entry name" value="Sigma70_r4"/>
    <property type="match status" value="1"/>
</dbReference>
<keyword evidence="5" id="KW-0804">Transcription</keyword>
<dbReference type="InterPro" id="IPR013325">
    <property type="entry name" value="RNA_pol_sigma_r2"/>
</dbReference>
<dbReference type="Pfam" id="PF04542">
    <property type="entry name" value="Sigma70_r2"/>
    <property type="match status" value="1"/>
</dbReference>
<protein>
    <submittedName>
        <fullName evidence="8">RNA polymerase sigma factor</fullName>
    </submittedName>
</protein>
<dbReference type="PANTHER" id="PTHR43133">
    <property type="entry name" value="RNA POLYMERASE ECF-TYPE SIGMA FACTO"/>
    <property type="match status" value="1"/>
</dbReference>
<keyword evidence="3" id="KW-0731">Sigma factor</keyword>